<name>A0A7X5HWE1_9FIRM</name>
<evidence type="ECO:0000256" key="1">
    <source>
        <dbReference type="ARBA" id="ARBA00022448"/>
    </source>
</evidence>
<feature type="domain" description="4Fe-4S ferredoxin-type" evidence="9">
    <location>
        <begin position="195"/>
        <end position="224"/>
    </location>
</feature>
<evidence type="ECO:0000256" key="7">
    <source>
        <dbReference type="ARBA" id="ARBA00023014"/>
    </source>
</evidence>
<keyword evidence="7" id="KW-0411">Iron-sulfur</keyword>
<dbReference type="Gene3D" id="3.30.70.20">
    <property type="match status" value="1"/>
</dbReference>
<dbReference type="InterPro" id="IPR001226">
    <property type="entry name" value="Flavodoxin_CS"/>
</dbReference>
<dbReference type="GO" id="GO:0051539">
    <property type="term" value="F:4 iron, 4 sulfur cluster binding"/>
    <property type="evidence" value="ECO:0007669"/>
    <property type="project" value="UniProtKB-KW"/>
</dbReference>
<keyword evidence="2" id="KW-0004">4Fe-4S</keyword>
<keyword evidence="6" id="KW-0408">Iron</keyword>
<dbReference type="RefSeq" id="WP_162370592.1">
    <property type="nucleotide sequence ID" value="NZ_JAAEEH010000022.1"/>
</dbReference>
<dbReference type="GO" id="GO:0042773">
    <property type="term" value="P:ATP synthesis coupled electron transport"/>
    <property type="evidence" value="ECO:0007669"/>
    <property type="project" value="InterPro"/>
</dbReference>
<dbReference type="InterPro" id="IPR050572">
    <property type="entry name" value="Fe-S_Ferredoxin"/>
</dbReference>
<dbReference type="Gene3D" id="3.40.50.360">
    <property type="match status" value="1"/>
</dbReference>
<dbReference type="AlphaFoldDB" id="A0A7X5HWE1"/>
<organism evidence="10 11">
    <name type="scientific">Anaerotalea alkaliphila</name>
    <dbReference type="NCBI Taxonomy" id="2662126"/>
    <lineage>
        <taxon>Bacteria</taxon>
        <taxon>Bacillati</taxon>
        <taxon>Bacillota</taxon>
        <taxon>Clostridia</taxon>
        <taxon>Eubacteriales</taxon>
        <taxon>Anaerotalea</taxon>
    </lineage>
</organism>
<dbReference type="PROSITE" id="PS00198">
    <property type="entry name" value="4FE4S_FER_1"/>
    <property type="match status" value="2"/>
</dbReference>
<dbReference type="InterPro" id="IPR047964">
    <property type="entry name" value="EFR1-like"/>
</dbReference>
<evidence type="ECO:0000256" key="2">
    <source>
        <dbReference type="ARBA" id="ARBA00022485"/>
    </source>
</evidence>
<dbReference type="GO" id="GO:0016651">
    <property type="term" value="F:oxidoreductase activity, acting on NAD(P)H"/>
    <property type="evidence" value="ECO:0007669"/>
    <property type="project" value="UniProtKB-ARBA"/>
</dbReference>
<dbReference type="PROSITE" id="PS50902">
    <property type="entry name" value="FLAVODOXIN_LIKE"/>
    <property type="match status" value="1"/>
</dbReference>
<dbReference type="Proteomes" id="UP000461585">
    <property type="component" value="Unassembled WGS sequence"/>
</dbReference>
<evidence type="ECO:0000313" key="11">
    <source>
        <dbReference type="Proteomes" id="UP000461585"/>
    </source>
</evidence>
<keyword evidence="11" id="KW-1185">Reference proteome</keyword>
<dbReference type="InterPro" id="IPR000283">
    <property type="entry name" value="NADH_UbQ_OxRdtase_75kDa_su_CS"/>
</dbReference>
<dbReference type="SUPFAM" id="SSF52218">
    <property type="entry name" value="Flavoproteins"/>
    <property type="match status" value="1"/>
</dbReference>
<comment type="caution">
    <text evidence="10">The sequence shown here is derived from an EMBL/GenBank/DDBJ whole genome shotgun (WGS) entry which is preliminary data.</text>
</comment>
<dbReference type="InterPro" id="IPR017896">
    <property type="entry name" value="4Fe4S_Fe-S-bd"/>
</dbReference>
<keyword evidence="4" id="KW-0677">Repeat</keyword>
<dbReference type="Pfam" id="PF13237">
    <property type="entry name" value="Fer4_10"/>
    <property type="match status" value="1"/>
</dbReference>
<keyword evidence="3" id="KW-0479">Metal-binding</keyword>
<proteinExistence type="predicted"/>
<dbReference type="EMBL" id="JAAEEH010000022">
    <property type="protein sequence ID" value="NDL67870.1"/>
    <property type="molecule type" value="Genomic_DNA"/>
</dbReference>
<evidence type="ECO:0000256" key="4">
    <source>
        <dbReference type="ARBA" id="ARBA00022737"/>
    </source>
</evidence>
<dbReference type="InterPro" id="IPR008254">
    <property type="entry name" value="Flavodoxin/NO_synth"/>
</dbReference>
<accession>A0A7X5HWE1</accession>
<dbReference type="NCBIfam" id="NF038196">
    <property type="entry name" value="ferrodoxin_EFR1"/>
    <property type="match status" value="1"/>
</dbReference>
<evidence type="ECO:0000313" key="10">
    <source>
        <dbReference type="EMBL" id="NDL67870.1"/>
    </source>
</evidence>
<sequence length="280" mass="32152">MKKAVLFFFSGTGNTWWVARELARALEVRGIPTELRSIEGLEAGETERLLAGADLVGAGYPVYGSDLPRPMEAFLEGLPQIPGKRVFVFCTQWMWSGDGARVGAAMLRNKGFDIRWTEQFLMPNNISTTPTWFLPYTNEKGRINPVLARARRRVLRLSDRIQKDRPRRKGCNPLSRLSGGIQRVPFRWSFESWQDDVGVDMDRCIRCGRCIRLCPVGNLRWEDGAVRARGECILCLRCYNFCPVSAVTYRGRRHNMERGKPYAGPVRNFRPEILRERRQP</sequence>
<dbReference type="PANTHER" id="PTHR43687:SF6">
    <property type="entry name" value="L-ASPARTATE SEMIALDEHYDE SULFURTRANSFERASE IRON-SULFUR SUBUNIT"/>
    <property type="match status" value="1"/>
</dbReference>
<dbReference type="PROSITE" id="PS00201">
    <property type="entry name" value="FLAVODOXIN"/>
    <property type="match status" value="1"/>
</dbReference>
<keyword evidence="5" id="KW-0249">Electron transport</keyword>
<evidence type="ECO:0000256" key="5">
    <source>
        <dbReference type="ARBA" id="ARBA00022982"/>
    </source>
</evidence>
<dbReference type="InterPro" id="IPR017900">
    <property type="entry name" value="4Fe4S_Fe_S_CS"/>
</dbReference>
<dbReference type="SUPFAM" id="SSF54862">
    <property type="entry name" value="4Fe-4S ferredoxins"/>
    <property type="match status" value="1"/>
</dbReference>
<dbReference type="GO" id="GO:0008137">
    <property type="term" value="F:NADH dehydrogenase (ubiquinone) activity"/>
    <property type="evidence" value="ECO:0007669"/>
    <property type="project" value="InterPro"/>
</dbReference>
<evidence type="ECO:0000256" key="6">
    <source>
        <dbReference type="ARBA" id="ARBA00023004"/>
    </source>
</evidence>
<dbReference type="PROSITE" id="PS51379">
    <property type="entry name" value="4FE4S_FER_2"/>
    <property type="match status" value="2"/>
</dbReference>
<dbReference type="InterPro" id="IPR029039">
    <property type="entry name" value="Flavoprotein-like_sf"/>
</dbReference>
<dbReference type="GO" id="GO:0010181">
    <property type="term" value="F:FMN binding"/>
    <property type="evidence" value="ECO:0007669"/>
    <property type="project" value="InterPro"/>
</dbReference>
<evidence type="ECO:0000259" key="9">
    <source>
        <dbReference type="PROSITE" id="PS51379"/>
    </source>
</evidence>
<feature type="domain" description="4Fe-4S ferredoxin-type" evidence="9">
    <location>
        <begin position="229"/>
        <end position="252"/>
    </location>
</feature>
<dbReference type="PANTHER" id="PTHR43687">
    <property type="entry name" value="ADENYLYLSULFATE REDUCTASE, BETA SUBUNIT"/>
    <property type="match status" value="1"/>
</dbReference>
<evidence type="ECO:0000256" key="3">
    <source>
        <dbReference type="ARBA" id="ARBA00022723"/>
    </source>
</evidence>
<gene>
    <name evidence="10" type="ORF">GXN74_08975</name>
</gene>
<protein>
    <submittedName>
        <fullName evidence="10">4Fe-4S dicluster domain-containing protein</fullName>
    </submittedName>
</protein>
<reference evidence="10 11" key="1">
    <citation type="submission" date="2020-01" db="EMBL/GenBank/DDBJ databases">
        <title>Anaeroalcalibacter tamaniensis gen. nov., sp. nov., moderately halophilic strictly anaerobic fermenter bacterium from mud volcano of Taman peninsula.</title>
        <authorList>
            <person name="Frolova A."/>
            <person name="Merkel A.Y."/>
            <person name="Slobodkin A.I."/>
        </authorList>
    </citation>
    <scope>NUCLEOTIDE SEQUENCE [LARGE SCALE GENOMIC DNA]</scope>
    <source>
        <strain evidence="10 11">F-3ap</strain>
    </source>
</reference>
<dbReference type="GO" id="GO:0046872">
    <property type="term" value="F:metal ion binding"/>
    <property type="evidence" value="ECO:0007669"/>
    <property type="project" value="UniProtKB-KW"/>
</dbReference>
<keyword evidence="1" id="KW-0813">Transport</keyword>
<evidence type="ECO:0000259" key="8">
    <source>
        <dbReference type="PROSITE" id="PS50902"/>
    </source>
</evidence>
<dbReference type="GO" id="GO:0016020">
    <property type="term" value="C:membrane"/>
    <property type="evidence" value="ECO:0007669"/>
    <property type="project" value="InterPro"/>
</dbReference>
<feature type="domain" description="Flavodoxin-like" evidence="8">
    <location>
        <begin position="4"/>
        <end position="137"/>
    </location>
</feature>
<dbReference type="PROSITE" id="PS00643">
    <property type="entry name" value="COMPLEX1_75K_3"/>
    <property type="match status" value="1"/>
</dbReference>